<name>A0A2A4I6U4_9SPHN</name>
<evidence type="ECO:0000259" key="1">
    <source>
        <dbReference type="PROSITE" id="PS50146"/>
    </source>
</evidence>
<dbReference type="Gene3D" id="3.40.50.10330">
    <property type="entry name" value="Probable inorganic polyphosphate/atp-NAD kinase, domain 1"/>
    <property type="match status" value="1"/>
</dbReference>
<dbReference type="Pfam" id="PF00781">
    <property type="entry name" value="DAGK_cat"/>
    <property type="match status" value="1"/>
</dbReference>
<protein>
    <recommendedName>
        <fullName evidence="1">DAGKc domain-containing protein</fullName>
    </recommendedName>
</protein>
<dbReference type="InterPro" id="IPR001206">
    <property type="entry name" value="Diacylglycerol_kinase_cat_dom"/>
</dbReference>
<proteinExistence type="predicted"/>
<evidence type="ECO:0000313" key="2">
    <source>
        <dbReference type="EMBL" id="PCG14205.1"/>
    </source>
</evidence>
<accession>A0A2A4I6U4</accession>
<dbReference type="EMBL" id="NWVC01000004">
    <property type="protein sequence ID" value="PCG14205.1"/>
    <property type="molecule type" value="Genomic_DNA"/>
</dbReference>
<feature type="domain" description="DAGKc" evidence="1">
    <location>
        <begin position="1"/>
        <end position="125"/>
    </location>
</feature>
<keyword evidence="3" id="KW-1185">Reference proteome</keyword>
<dbReference type="RefSeq" id="WP_096640953.1">
    <property type="nucleotide sequence ID" value="NZ_JBHIWA010000045.1"/>
</dbReference>
<dbReference type="GO" id="GO:0016301">
    <property type="term" value="F:kinase activity"/>
    <property type="evidence" value="ECO:0007669"/>
    <property type="project" value="InterPro"/>
</dbReference>
<comment type="caution">
    <text evidence="2">The sequence shown here is derived from an EMBL/GenBank/DDBJ whole genome shotgun (WGS) entry which is preliminary data.</text>
</comment>
<gene>
    <name evidence="2" type="ORF">COA07_10425</name>
</gene>
<dbReference type="Proteomes" id="UP000218323">
    <property type="component" value="Unassembled WGS sequence"/>
</dbReference>
<evidence type="ECO:0000313" key="3">
    <source>
        <dbReference type="Proteomes" id="UP000218323"/>
    </source>
</evidence>
<dbReference type="InterPro" id="IPR016064">
    <property type="entry name" value="NAD/diacylglycerol_kinase_sf"/>
</dbReference>
<dbReference type="AlphaFoldDB" id="A0A2A4I6U4"/>
<organism evidence="2 3">
    <name type="scientific">Sphingomonas adhaesiva</name>
    <dbReference type="NCBI Taxonomy" id="28212"/>
    <lineage>
        <taxon>Bacteria</taxon>
        <taxon>Pseudomonadati</taxon>
        <taxon>Pseudomonadota</taxon>
        <taxon>Alphaproteobacteria</taxon>
        <taxon>Sphingomonadales</taxon>
        <taxon>Sphingomonadaceae</taxon>
        <taxon>Sphingomonas</taxon>
    </lineage>
</organism>
<dbReference type="SUPFAM" id="SSF111331">
    <property type="entry name" value="NAD kinase/diacylglycerol kinase-like"/>
    <property type="match status" value="1"/>
</dbReference>
<dbReference type="PROSITE" id="PS50146">
    <property type="entry name" value="DAGK"/>
    <property type="match status" value="1"/>
</dbReference>
<dbReference type="InterPro" id="IPR017438">
    <property type="entry name" value="ATP-NAD_kinase_N"/>
</dbReference>
<reference evidence="2 3" key="1">
    <citation type="submission" date="2017-09" db="EMBL/GenBank/DDBJ databases">
        <title>Sphingomonas adhaesiva DSM 7418, whole genome shotgun sequence.</title>
        <authorList>
            <person name="Feng G."/>
            <person name="Zhu H."/>
        </authorList>
    </citation>
    <scope>NUCLEOTIDE SEQUENCE [LARGE SCALE GENOMIC DNA]</scope>
    <source>
        <strain evidence="2 3">DSM 7418</strain>
    </source>
</reference>
<sequence>MTRFWLIANARSGSVSDTTLEGVVAALAARGVLAGRTDFPAEPLPELRALDAAQVDTVVVLAGDGTINAAARRYADWAGTLLILPGGTMNMLARALHGDAAPAAIVAQLDRSRTVDLPVIAAAEHRAFVGVILGPATAWNHARERWRAGRWRAALRAVRAAWARSRGRGIAIAGVAGRPQAVFVSAGDDALRIAAVDASDGRMLAELGWEWLSGDWIAAGAVTSLQRATVRLGGRRPVAALFDGEPALLPAGSVLRLERSRPMFLQTRQILLQTRKPAA</sequence>